<keyword evidence="1" id="KW-0812">Transmembrane</keyword>
<evidence type="ECO:0000313" key="3">
    <source>
        <dbReference type="Proteomes" id="UP000245488"/>
    </source>
</evidence>
<sequence>MKDGIKTKLILLSPVITTMFSWCANRFLLTLLSLAAVFFCISICSSCRRHENLWLFVLVGISTIPANIEISIYACGYFSYLWGENLVLRIIYFPLAYTILLCIEEIILGIIGRFIWRNQDPLFDGE</sequence>
<protein>
    <submittedName>
        <fullName evidence="2">Uncharacterized protein</fullName>
    </submittedName>
</protein>
<feature type="transmembrane region" description="Helical" evidence="1">
    <location>
        <begin position="91"/>
        <end position="116"/>
    </location>
</feature>
<name>A0A317G414_BUTFI</name>
<keyword evidence="3" id="KW-1185">Reference proteome</keyword>
<dbReference type="Proteomes" id="UP000245488">
    <property type="component" value="Chromosome"/>
</dbReference>
<feature type="transmembrane region" description="Helical" evidence="1">
    <location>
        <begin position="19"/>
        <end position="41"/>
    </location>
</feature>
<organism evidence="2 3">
    <name type="scientific">Butyrivibrio fibrisolvens</name>
    <dbReference type="NCBI Taxonomy" id="831"/>
    <lineage>
        <taxon>Bacteria</taxon>
        <taxon>Bacillati</taxon>
        <taxon>Bacillota</taxon>
        <taxon>Clostridia</taxon>
        <taxon>Lachnospirales</taxon>
        <taxon>Lachnospiraceae</taxon>
        <taxon>Butyrivibrio</taxon>
    </lineage>
</organism>
<dbReference type="AlphaFoldDB" id="A0A317G414"/>
<proteinExistence type="predicted"/>
<keyword evidence="1" id="KW-1133">Transmembrane helix</keyword>
<accession>A0A317G414</accession>
<evidence type="ECO:0000256" key="1">
    <source>
        <dbReference type="SAM" id="Phobius"/>
    </source>
</evidence>
<gene>
    <name evidence="2" type="ORF">CPT75_17550</name>
</gene>
<dbReference type="EMBL" id="NXNG01000001">
    <property type="protein sequence ID" value="PWT28785.1"/>
    <property type="molecule type" value="Genomic_DNA"/>
</dbReference>
<reference evidence="2 3" key="1">
    <citation type="submission" date="2017-09" db="EMBL/GenBank/DDBJ databases">
        <title>High-quality draft genome sequence of Butyrivibrio fibrisolvens INBov1, isolated from cow rumen.</title>
        <authorList>
            <person name="Rodriguez Hernaez J."/>
            <person name="Rivarola M."/>
            <person name="Paniego N."/>
            <person name="Cravero S."/>
            <person name="Ceron Cucchi M."/>
            <person name="Martinez M.C."/>
        </authorList>
    </citation>
    <scope>NUCLEOTIDE SEQUENCE [LARGE SCALE GENOMIC DNA]</scope>
    <source>
        <strain evidence="2 3">INBov1</strain>
    </source>
</reference>
<evidence type="ECO:0000313" key="2">
    <source>
        <dbReference type="EMBL" id="PWT28785.1"/>
    </source>
</evidence>
<dbReference type="RefSeq" id="WP_110073857.1">
    <property type="nucleotide sequence ID" value="NZ_CM009896.1"/>
</dbReference>
<comment type="caution">
    <text evidence="2">The sequence shown here is derived from an EMBL/GenBank/DDBJ whole genome shotgun (WGS) entry which is preliminary data.</text>
</comment>
<keyword evidence="1" id="KW-0472">Membrane</keyword>
<feature type="transmembrane region" description="Helical" evidence="1">
    <location>
        <begin position="53"/>
        <end position="79"/>
    </location>
</feature>